<evidence type="ECO:0000256" key="1">
    <source>
        <dbReference type="ARBA" id="ARBA00022527"/>
    </source>
</evidence>
<dbReference type="InterPro" id="IPR011009">
    <property type="entry name" value="Kinase-like_dom_sf"/>
</dbReference>
<evidence type="ECO:0000256" key="4">
    <source>
        <dbReference type="ARBA" id="ARBA00022777"/>
    </source>
</evidence>
<reference evidence="9" key="1">
    <citation type="submission" date="2025-08" db="UniProtKB">
        <authorList>
            <consortium name="RefSeq"/>
        </authorList>
    </citation>
    <scope>IDENTIFICATION</scope>
    <source>
        <tissue evidence="9">Testes</tissue>
    </source>
</reference>
<organism evidence="8 9">
    <name type="scientific">Saccoglossus kowalevskii</name>
    <name type="common">Acorn worm</name>
    <dbReference type="NCBI Taxonomy" id="10224"/>
    <lineage>
        <taxon>Eukaryota</taxon>
        <taxon>Metazoa</taxon>
        <taxon>Hemichordata</taxon>
        <taxon>Enteropneusta</taxon>
        <taxon>Harrimaniidae</taxon>
        <taxon>Saccoglossus</taxon>
    </lineage>
</organism>
<dbReference type="InterPro" id="IPR017441">
    <property type="entry name" value="Protein_kinase_ATP_BS"/>
</dbReference>
<keyword evidence="1" id="KW-0723">Serine/threonine-protein kinase</keyword>
<evidence type="ECO:0000259" key="7">
    <source>
        <dbReference type="PROSITE" id="PS50011"/>
    </source>
</evidence>
<dbReference type="Gene3D" id="3.30.200.20">
    <property type="entry name" value="Phosphorylase Kinase, domain 1"/>
    <property type="match status" value="1"/>
</dbReference>
<keyword evidence="2" id="KW-0808">Transferase</keyword>
<keyword evidence="3 6" id="KW-0547">Nucleotide-binding</keyword>
<dbReference type="PROSITE" id="PS50011">
    <property type="entry name" value="PROTEIN_KINASE_DOM"/>
    <property type="match status" value="1"/>
</dbReference>
<evidence type="ECO:0000256" key="3">
    <source>
        <dbReference type="ARBA" id="ARBA00022741"/>
    </source>
</evidence>
<feature type="non-terminal residue" evidence="9">
    <location>
        <position position="84"/>
    </location>
</feature>
<dbReference type="PANTHER" id="PTHR24353">
    <property type="entry name" value="CYCLIC NUCLEOTIDE-DEPENDENT PROTEIN KINASE"/>
    <property type="match status" value="1"/>
</dbReference>
<evidence type="ECO:0000313" key="9">
    <source>
        <dbReference type="RefSeq" id="XP_006821792.1"/>
    </source>
</evidence>
<dbReference type="Proteomes" id="UP000694865">
    <property type="component" value="Unplaced"/>
</dbReference>
<dbReference type="PANTHER" id="PTHR24353:SF147">
    <property type="entry name" value="CGMP-DEPENDENT SERINE_THREONIN PROTEIN KINASE-RELATED"/>
    <property type="match status" value="1"/>
</dbReference>
<dbReference type="RefSeq" id="XP_006821792.1">
    <property type="nucleotide sequence ID" value="XM_006821729.1"/>
</dbReference>
<dbReference type="PROSITE" id="PS00107">
    <property type="entry name" value="PROTEIN_KINASE_ATP"/>
    <property type="match status" value="1"/>
</dbReference>
<dbReference type="InterPro" id="IPR000719">
    <property type="entry name" value="Prot_kinase_dom"/>
</dbReference>
<protein>
    <submittedName>
        <fullName evidence="9">cGMP-dependent protein kinase egl-4-like</fullName>
    </submittedName>
</protein>
<evidence type="ECO:0000256" key="6">
    <source>
        <dbReference type="PROSITE-ProRule" id="PRU10141"/>
    </source>
</evidence>
<sequence>MQDVARSKAIHDEFAGLQLEDLEIVATLGMGGFGRVELVQLSGETKKTYALKCLKKKHIVDTRQQDHIFSEKKIMMEANSYFIA</sequence>
<keyword evidence="5 6" id="KW-0067">ATP-binding</keyword>
<dbReference type="GeneID" id="102809845"/>
<keyword evidence="4" id="KW-0418">Kinase</keyword>
<proteinExistence type="predicted"/>
<gene>
    <name evidence="9" type="primary">LOC102809845</name>
</gene>
<evidence type="ECO:0000256" key="5">
    <source>
        <dbReference type="ARBA" id="ARBA00022840"/>
    </source>
</evidence>
<evidence type="ECO:0000313" key="8">
    <source>
        <dbReference type="Proteomes" id="UP000694865"/>
    </source>
</evidence>
<feature type="binding site" evidence="6">
    <location>
        <position position="52"/>
    </location>
    <ligand>
        <name>ATP</name>
        <dbReference type="ChEBI" id="CHEBI:30616"/>
    </ligand>
</feature>
<keyword evidence="8" id="KW-1185">Reference proteome</keyword>
<accession>A0ABM0MP51</accession>
<dbReference type="SUPFAM" id="SSF56112">
    <property type="entry name" value="Protein kinase-like (PK-like)"/>
    <property type="match status" value="1"/>
</dbReference>
<feature type="domain" description="Protein kinase" evidence="7">
    <location>
        <begin position="22"/>
        <end position="84"/>
    </location>
</feature>
<name>A0ABM0MP51_SACKO</name>
<evidence type="ECO:0000256" key="2">
    <source>
        <dbReference type="ARBA" id="ARBA00022679"/>
    </source>
</evidence>